<dbReference type="CDD" id="cd01767">
    <property type="entry name" value="UBX"/>
    <property type="match status" value="1"/>
</dbReference>
<dbReference type="EMBL" id="PZQS01000005">
    <property type="protein sequence ID" value="PVD30575.1"/>
    <property type="molecule type" value="Genomic_DNA"/>
</dbReference>
<dbReference type="OrthoDB" id="10254930at2759"/>
<dbReference type="Gene3D" id="3.80.10.10">
    <property type="entry name" value="Ribonuclease Inhibitor"/>
    <property type="match status" value="4"/>
</dbReference>
<feature type="compositionally biased region" description="Low complexity" evidence="2">
    <location>
        <begin position="450"/>
        <end position="465"/>
    </location>
</feature>
<dbReference type="InterPro" id="IPR001012">
    <property type="entry name" value="UBX_dom"/>
</dbReference>
<proteinExistence type="predicted"/>
<evidence type="ECO:0000313" key="6">
    <source>
        <dbReference type="Proteomes" id="UP000245119"/>
    </source>
</evidence>
<dbReference type="SUPFAM" id="SSF54236">
    <property type="entry name" value="Ubiquitin-like"/>
    <property type="match status" value="1"/>
</dbReference>
<feature type="domain" description="UBA" evidence="3">
    <location>
        <begin position="4"/>
        <end position="44"/>
    </location>
</feature>
<dbReference type="AlphaFoldDB" id="A0A2T7PAX3"/>
<dbReference type="GO" id="GO:0019005">
    <property type="term" value="C:SCF ubiquitin ligase complex"/>
    <property type="evidence" value="ECO:0007669"/>
    <property type="project" value="TreeGrafter"/>
</dbReference>
<keyword evidence="6" id="KW-1185">Reference proteome</keyword>
<dbReference type="Proteomes" id="UP000245119">
    <property type="component" value="Linkage Group LG5"/>
</dbReference>
<dbReference type="InterPro" id="IPR006553">
    <property type="entry name" value="Leu-rich_rpt_Cys-con_subtyp"/>
</dbReference>
<dbReference type="PROSITE" id="PS50033">
    <property type="entry name" value="UBX"/>
    <property type="match status" value="1"/>
</dbReference>
<dbReference type="Pfam" id="PF13516">
    <property type="entry name" value="LRR_6"/>
    <property type="match status" value="1"/>
</dbReference>
<protein>
    <recommendedName>
        <fullName evidence="7">UBX domain-containing protein</fullName>
    </recommendedName>
</protein>
<evidence type="ECO:0000259" key="4">
    <source>
        <dbReference type="PROSITE" id="PS50033"/>
    </source>
</evidence>
<dbReference type="SUPFAM" id="SSF52058">
    <property type="entry name" value="L domain-like"/>
    <property type="match status" value="1"/>
</dbReference>
<feature type="domain" description="UBX" evidence="4">
    <location>
        <begin position="194"/>
        <end position="273"/>
    </location>
</feature>
<dbReference type="STRING" id="400727.A0A2T7PAX3"/>
<dbReference type="InterPro" id="IPR029071">
    <property type="entry name" value="Ubiquitin-like_domsf"/>
</dbReference>
<keyword evidence="1" id="KW-0175">Coiled coil</keyword>
<dbReference type="SUPFAM" id="SSF46934">
    <property type="entry name" value="UBA-like"/>
    <property type="match status" value="1"/>
</dbReference>
<dbReference type="PANTHER" id="PTHR13318">
    <property type="entry name" value="PARTNER OF PAIRED, ISOFORM B-RELATED"/>
    <property type="match status" value="1"/>
</dbReference>
<dbReference type="OMA" id="WEDAVNY"/>
<gene>
    <name evidence="5" type="ORF">C0Q70_09843</name>
</gene>
<dbReference type="Gene3D" id="3.10.20.90">
    <property type="entry name" value="Phosphatidylinositol 3-kinase Catalytic Subunit, Chain A, domain 1"/>
    <property type="match status" value="1"/>
</dbReference>
<evidence type="ECO:0000313" key="5">
    <source>
        <dbReference type="EMBL" id="PVD30575.1"/>
    </source>
</evidence>
<dbReference type="SMART" id="SM00166">
    <property type="entry name" value="UBX"/>
    <property type="match status" value="1"/>
</dbReference>
<dbReference type="PROSITE" id="PS50030">
    <property type="entry name" value="UBA"/>
    <property type="match status" value="1"/>
</dbReference>
<dbReference type="InterPro" id="IPR001611">
    <property type="entry name" value="Leu-rich_rpt"/>
</dbReference>
<reference evidence="5 6" key="1">
    <citation type="submission" date="2018-04" db="EMBL/GenBank/DDBJ databases">
        <title>The genome of golden apple snail Pomacea canaliculata provides insight into stress tolerance and invasive adaptation.</title>
        <authorList>
            <person name="Liu C."/>
            <person name="Liu B."/>
            <person name="Ren Y."/>
            <person name="Zhang Y."/>
            <person name="Wang H."/>
            <person name="Li S."/>
            <person name="Jiang F."/>
            <person name="Yin L."/>
            <person name="Zhang G."/>
            <person name="Qian W."/>
            <person name="Fan W."/>
        </authorList>
    </citation>
    <scope>NUCLEOTIDE SEQUENCE [LARGE SCALE GENOMIC DNA]</scope>
    <source>
        <strain evidence="5">SZHN2017</strain>
        <tissue evidence="5">Muscle</tissue>
    </source>
</reference>
<evidence type="ECO:0000259" key="3">
    <source>
        <dbReference type="PROSITE" id="PS50030"/>
    </source>
</evidence>
<comment type="caution">
    <text evidence="5">The sequence shown here is derived from an EMBL/GenBank/DDBJ whole genome shotgun (WGS) entry which is preliminary data.</text>
</comment>
<dbReference type="InterPro" id="IPR057207">
    <property type="entry name" value="FBXL15_LRR"/>
</dbReference>
<dbReference type="InterPro" id="IPR015940">
    <property type="entry name" value="UBA"/>
</dbReference>
<evidence type="ECO:0000256" key="2">
    <source>
        <dbReference type="SAM" id="MobiDB-lite"/>
    </source>
</evidence>
<dbReference type="Gene3D" id="1.10.8.10">
    <property type="entry name" value="DNA helicase RuvA subunit, C-terminal domain"/>
    <property type="match status" value="1"/>
</dbReference>
<feature type="coiled-coil region" evidence="1">
    <location>
        <begin position="107"/>
        <end position="135"/>
    </location>
</feature>
<feature type="compositionally biased region" description="Acidic residues" evidence="2">
    <location>
        <begin position="303"/>
        <end position="316"/>
    </location>
</feature>
<evidence type="ECO:0000256" key="1">
    <source>
        <dbReference type="SAM" id="Coils"/>
    </source>
</evidence>
<dbReference type="PANTHER" id="PTHR13318:SF162">
    <property type="entry name" value="LEUCINE-RICH REPEAT FAMILY PROTEIN"/>
    <property type="match status" value="1"/>
</dbReference>
<dbReference type="Pfam" id="PF25372">
    <property type="entry name" value="DUF7885"/>
    <property type="match status" value="1"/>
</dbReference>
<dbReference type="Pfam" id="PF00789">
    <property type="entry name" value="UBX"/>
    <property type="match status" value="1"/>
</dbReference>
<feature type="region of interest" description="Disordered" evidence="2">
    <location>
        <begin position="280"/>
        <end position="349"/>
    </location>
</feature>
<feature type="region of interest" description="Disordered" evidence="2">
    <location>
        <begin position="400"/>
        <end position="466"/>
    </location>
</feature>
<feature type="compositionally biased region" description="Acidic residues" evidence="2">
    <location>
        <begin position="333"/>
        <end position="349"/>
    </location>
</feature>
<dbReference type="InterPro" id="IPR009060">
    <property type="entry name" value="UBA-like_sf"/>
</dbReference>
<evidence type="ECO:0008006" key="7">
    <source>
        <dbReference type="Google" id="ProtNLM"/>
    </source>
</evidence>
<sequence length="912" mass="101373">MATQTIDDVLVCLVSMGFDLKDCQDAIHFGKITVEDAVEWLFAGKPGFSGTPALKLNTQTTSLPSLAPDTRLPFARPVDIADTKGESTTQPSSDSDIDSQVVSRLHLTDEKRQMKNKFEEKARAEAQRKARLEKMEQRRQHELILKEIQEDRDKQKIMRLHGPSDSNITSSDPDFIVVSDIRAGSESQFTASSPDDVLCLLQIRLPDGRTLRKKYAASTALSQVWNDVTEDMNPRLLNQYYFIQPFPKREFVREDMSKTLQDLGLCPSGSLVLNMRKEETALQQETEGPSAGKSQQEEKGEMMEVEEEEMDNEEETVAGPAHQWRRGIHFEDRQDEPEMDEDTDEDEESGIADRVAMGLPPAFGRGGGGGGLLPGIMRGIGFGMPVNNWQQQGFRQGLDQGMAFSGHGQRLVPVGAPGADDQGHHSRPATSLAAEAAQERSVRQPPQPSQTPSSTSHNSPTHPTSEIPTLLHMCMNIIIWRINDPRNPLLSLSGVPEELAQKLLDHLLKEKQLRPKTLNVFIPCYLQKLVLDCYSYTTNELLNAVRHHMHLQHLSLRSCPLITEQGLKPLTNLKKLRYLNVSSCRQLTNSCLPIIAEFSKLNTLNLEDTGVTDSGMAEYLATKPPLQHLNLNRTSVTQAIIPHLKALEGLRSLYLEQTNVSSLQGISDLQLETLDVAHTDISTDTLVELMRMPNLTQLSIANTEFVDGDLALEFLAGLKLTALNLPNRHTTTSKGLAFITGFQLHSLDLTNYINVGDEGMQHVGKITSLKKLLLSNTKVTDEGMMHLKGLTKLEVLYLDRTQVSDPGASIIKGFTKLIELSLSSSGVTSRFLMQGTLKRCQNLTKLNLSRTNVADKGIVHLRLPNLQLLNLDCTRVHEAIVDQIHANCPSLKTVTIANLTPVVEEEEEEEET</sequence>
<dbReference type="SMART" id="SM00367">
    <property type="entry name" value="LRR_CC"/>
    <property type="match status" value="4"/>
</dbReference>
<dbReference type="InterPro" id="IPR032675">
    <property type="entry name" value="LRR_dom_sf"/>
</dbReference>
<dbReference type="GO" id="GO:0031146">
    <property type="term" value="P:SCF-dependent proteasomal ubiquitin-dependent protein catabolic process"/>
    <property type="evidence" value="ECO:0007669"/>
    <property type="project" value="TreeGrafter"/>
</dbReference>
<organism evidence="5 6">
    <name type="scientific">Pomacea canaliculata</name>
    <name type="common">Golden apple snail</name>
    <dbReference type="NCBI Taxonomy" id="400727"/>
    <lineage>
        <taxon>Eukaryota</taxon>
        <taxon>Metazoa</taxon>
        <taxon>Spiralia</taxon>
        <taxon>Lophotrochozoa</taxon>
        <taxon>Mollusca</taxon>
        <taxon>Gastropoda</taxon>
        <taxon>Caenogastropoda</taxon>
        <taxon>Architaenioglossa</taxon>
        <taxon>Ampullarioidea</taxon>
        <taxon>Ampullariidae</taxon>
        <taxon>Pomacea</taxon>
    </lineage>
</organism>
<accession>A0A2T7PAX3</accession>
<name>A0A2T7PAX3_POMCA</name>